<organism evidence="2 3">
    <name type="scientific">Nakamurella multipartita (strain ATCC 700099 / DSM 44233 / CIP 104796 / JCM 9543 / NBRC 105858 / Y-104)</name>
    <name type="common">Microsphaera multipartita</name>
    <dbReference type="NCBI Taxonomy" id="479431"/>
    <lineage>
        <taxon>Bacteria</taxon>
        <taxon>Bacillati</taxon>
        <taxon>Actinomycetota</taxon>
        <taxon>Actinomycetes</taxon>
        <taxon>Nakamurellales</taxon>
        <taxon>Nakamurellaceae</taxon>
        <taxon>Nakamurella</taxon>
    </lineage>
</organism>
<dbReference type="Pfam" id="PF12680">
    <property type="entry name" value="SnoaL_2"/>
    <property type="match status" value="1"/>
</dbReference>
<gene>
    <name evidence="2" type="ordered locus">Namu_0494</name>
</gene>
<protein>
    <recommendedName>
        <fullName evidence="1">SnoaL-like domain-containing protein</fullName>
    </recommendedName>
</protein>
<reference evidence="2 3" key="2">
    <citation type="journal article" date="2010" name="Stand. Genomic Sci.">
        <title>Complete genome sequence of Nakamurella multipartita type strain (Y-104).</title>
        <authorList>
            <person name="Tice H."/>
            <person name="Mayilraj S."/>
            <person name="Sims D."/>
            <person name="Lapidus A."/>
            <person name="Nolan M."/>
            <person name="Lucas S."/>
            <person name="Glavina Del Rio T."/>
            <person name="Copeland A."/>
            <person name="Cheng J.F."/>
            <person name="Meincke L."/>
            <person name="Bruce D."/>
            <person name="Goodwin L."/>
            <person name="Pitluck S."/>
            <person name="Ivanova N."/>
            <person name="Mavromatis K."/>
            <person name="Ovchinnikova G."/>
            <person name="Pati A."/>
            <person name="Chen A."/>
            <person name="Palaniappan K."/>
            <person name="Land M."/>
            <person name="Hauser L."/>
            <person name="Chang Y.J."/>
            <person name="Jeffries C.D."/>
            <person name="Detter J.C."/>
            <person name="Brettin T."/>
            <person name="Rohde M."/>
            <person name="Goker M."/>
            <person name="Bristow J."/>
            <person name="Eisen J.A."/>
            <person name="Markowitz V."/>
            <person name="Hugenholtz P."/>
            <person name="Kyrpides N.C."/>
            <person name="Klenk H.P."/>
            <person name="Chen F."/>
        </authorList>
    </citation>
    <scope>NUCLEOTIDE SEQUENCE [LARGE SCALE GENOMIC DNA]</scope>
    <source>
        <strain evidence="3">ATCC 700099 / DSM 44233 / CIP 104796 / JCM 9543 / NBRC 105858 / Y-104</strain>
    </source>
</reference>
<sequence>MSVALLKEMFERMVVAKDPTLIPAYYHPDFRMTSNGVEQGYAEFAAGHERVYGTAITYAVRYDEQAWVQAVDRVAGRLWITTSRPGRPATELEIVLVATFRDGLIHRVWEVTWPDWSTLPELEAYEAAENIPNE</sequence>
<accession>C8X744</accession>
<dbReference type="InterPro" id="IPR037401">
    <property type="entry name" value="SnoaL-like"/>
</dbReference>
<proteinExistence type="predicted"/>
<dbReference type="RefSeq" id="WP_015745831.1">
    <property type="nucleotide sequence ID" value="NC_013235.1"/>
</dbReference>
<dbReference type="Proteomes" id="UP000002218">
    <property type="component" value="Chromosome"/>
</dbReference>
<feature type="domain" description="SnoaL-like" evidence="1">
    <location>
        <begin position="8"/>
        <end position="107"/>
    </location>
</feature>
<dbReference type="AlphaFoldDB" id="C8X744"/>
<evidence type="ECO:0000313" key="3">
    <source>
        <dbReference type="Proteomes" id="UP000002218"/>
    </source>
</evidence>
<dbReference type="KEGG" id="nml:Namu_0494"/>
<reference evidence="3" key="1">
    <citation type="submission" date="2009-09" db="EMBL/GenBank/DDBJ databases">
        <title>The complete genome of Nakamurella multipartita DSM 44233.</title>
        <authorList>
            <consortium name="US DOE Joint Genome Institute (JGI-PGF)"/>
            <person name="Lucas S."/>
            <person name="Copeland A."/>
            <person name="Lapidus A."/>
            <person name="Glavina del Rio T."/>
            <person name="Dalin E."/>
            <person name="Tice H."/>
            <person name="Bruce D."/>
            <person name="Goodwin L."/>
            <person name="Pitluck S."/>
            <person name="Kyrpides N."/>
            <person name="Mavromatis K."/>
            <person name="Ivanova N."/>
            <person name="Ovchinnikova G."/>
            <person name="Sims D."/>
            <person name="Meincke L."/>
            <person name="Brettin T."/>
            <person name="Detter J.C."/>
            <person name="Han C."/>
            <person name="Larimer F."/>
            <person name="Land M."/>
            <person name="Hauser L."/>
            <person name="Markowitz V."/>
            <person name="Cheng J.-F."/>
            <person name="Hugenholtz P."/>
            <person name="Woyke T."/>
            <person name="Wu D."/>
            <person name="Klenk H.-P."/>
            <person name="Eisen J.A."/>
        </authorList>
    </citation>
    <scope>NUCLEOTIDE SEQUENCE [LARGE SCALE GENOMIC DNA]</scope>
    <source>
        <strain evidence="3">ATCC 700099 / DSM 44233 / CIP 104796 / JCM 9543 / NBRC 105858 / Y-104</strain>
    </source>
</reference>
<evidence type="ECO:0000259" key="1">
    <source>
        <dbReference type="Pfam" id="PF12680"/>
    </source>
</evidence>
<dbReference type="SUPFAM" id="SSF54427">
    <property type="entry name" value="NTF2-like"/>
    <property type="match status" value="1"/>
</dbReference>
<keyword evidence="3" id="KW-1185">Reference proteome</keyword>
<name>C8X744_NAKMY</name>
<dbReference type="InParanoid" id="C8X744"/>
<dbReference type="InterPro" id="IPR032710">
    <property type="entry name" value="NTF2-like_dom_sf"/>
</dbReference>
<dbReference type="eggNOG" id="ENOG5032XUV">
    <property type="taxonomic scope" value="Bacteria"/>
</dbReference>
<dbReference type="HOGENOM" id="CLU_141578_0_0_11"/>
<dbReference type="EMBL" id="CP001737">
    <property type="protein sequence ID" value="ACV76913.1"/>
    <property type="molecule type" value="Genomic_DNA"/>
</dbReference>
<evidence type="ECO:0000313" key="2">
    <source>
        <dbReference type="EMBL" id="ACV76913.1"/>
    </source>
</evidence>
<dbReference type="STRING" id="479431.Namu_0494"/>
<dbReference type="Gene3D" id="3.10.450.50">
    <property type="match status" value="1"/>
</dbReference>
<dbReference type="OrthoDB" id="4737690at2"/>